<keyword evidence="4 7" id="KW-0689">Ribosomal protein</keyword>
<dbReference type="NCBIfam" id="TIGR01044">
    <property type="entry name" value="rplV_bact"/>
    <property type="match status" value="1"/>
</dbReference>
<dbReference type="InterPro" id="IPR005727">
    <property type="entry name" value="Ribosomal_uL22_bac/chlpt-type"/>
</dbReference>
<dbReference type="SUPFAM" id="SSF54843">
    <property type="entry name" value="Ribosomal protein L22"/>
    <property type="match status" value="1"/>
</dbReference>
<dbReference type="InterPro" id="IPR047867">
    <property type="entry name" value="Ribosomal_uL22_bac/org-type"/>
</dbReference>
<evidence type="ECO:0000256" key="7">
    <source>
        <dbReference type="HAMAP-Rule" id="MF_01331"/>
    </source>
</evidence>
<dbReference type="Proteomes" id="UP000176774">
    <property type="component" value="Unassembled WGS sequence"/>
</dbReference>
<proteinExistence type="inferred from homology"/>
<evidence type="ECO:0000256" key="10">
    <source>
        <dbReference type="RuleBase" id="RU004008"/>
    </source>
</evidence>
<keyword evidence="5 7" id="KW-0687">Ribonucleoprotein</keyword>
<dbReference type="AlphaFoldDB" id="A0A1G2IFQ9"/>
<dbReference type="PANTHER" id="PTHR13501:SF8">
    <property type="entry name" value="LARGE RIBOSOMAL SUBUNIT PROTEIN UL22M"/>
    <property type="match status" value="1"/>
</dbReference>
<dbReference type="Gene3D" id="3.90.470.10">
    <property type="entry name" value="Ribosomal protein L22/L17"/>
    <property type="match status" value="1"/>
</dbReference>
<comment type="function">
    <text evidence="7">The globular domain of the protein is located near the polypeptide exit tunnel on the outside of the subunit, while an extended beta-hairpin is found that lines the wall of the exit tunnel in the center of the 70S ribosome.</text>
</comment>
<gene>
    <name evidence="7" type="primary">rplV</name>
    <name evidence="11" type="ORF">A2908_00665</name>
</gene>
<evidence type="ECO:0000256" key="6">
    <source>
        <dbReference type="ARBA" id="ARBA00035207"/>
    </source>
</evidence>
<dbReference type="HAMAP" id="MF_01331_B">
    <property type="entry name" value="Ribosomal_uL22_B"/>
    <property type="match status" value="1"/>
</dbReference>
<sequence>MEIKVVLRNLRTAPRKSRQVIDVIRNKNVTDARALLEFTVKRSANPVLKLLNSAIASAVHDFKLEESNLKISEIRVDEGPKLKRSHPMSRGRAYPILKRTSHIMLTLTEIKPKAEIKEIKKEAKIIKKRNTKSKITNPK</sequence>
<evidence type="ECO:0000256" key="5">
    <source>
        <dbReference type="ARBA" id="ARBA00023274"/>
    </source>
</evidence>
<name>A0A1G2IFQ9_9BACT</name>
<dbReference type="GO" id="GO:0019843">
    <property type="term" value="F:rRNA binding"/>
    <property type="evidence" value="ECO:0007669"/>
    <property type="project" value="UniProtKB-UniRule"/>
</dbReference>
<evidence type="ECO:0000313" key="12">
    <source>
        <dbReference type="Proteomes" id="UP000176774"/>
    </source>
</evidence>
<dbReference type="STRING" id="1802214.A2908_00665"/>
<dbReference type="EMBL" id="MHPA01000010">
    <property type="protein sequence ID" value="OGZ73596.1"/>
    <property type="molecule type" value="Genomic_DNA"/>
</dbReference>
<comment type="function">
    <text evidence="7 10">This protein binds specifically to 23S rRNA; its binding is stimulated by other ribosomal proteins, e.g., L4, L17, and L20. It is important during the early stages of 50S assembly. It makes multiple contacts with different domains of the 23S rRNA in the assembled 50S subunit and ribosome.</text>
</comment>
<accession>A0A1G2IFQ9</accession>
<organism evidence="11 12">
    <name type="scientific">Candidatus Staskawiczbacteria bacterium RIFCSPLOWO2_01_FULL_38_12b</name>
    <dbReference type="NCBI Taxonomy" id="1802214"/>
    <lineage>
        <taxon>Bacteria</taxon>
        <taxon>Candidatus Staskawicziibacteriota</taxon>
    </lineage>
</organism>
<evidence type="ECO:0000256" key="1">
    <source>
        <dbReference type="ARBA" id="ARBA00009451"/>
    </source>
</evidence>
<evidence type="ECO:0000256" key="3">
    <source>
        <dbReference type="ARBA" id="ARBA00022884"/>
    </source>
</evidence>
<comment type="similarity">
    <text evidence="1 7 8">Belongs to the universal ribosomal protein uL22 family.</text>
</comment>
<keyword evidence="3 7" id="KW-0694">RNA-binding</keyword>
<keyword evidence="2 7" id="KW-0699">rRNA-binding</keyword>
<comment type="caution">
    <text evidence="11">The sequence shown here is derived from an EMBL/GenBank/DDBJ whole genome shotgun (WGS) entry which is preliminary data.</text>
</comment>
<evidence type="ECO:0000256" key="9">
    <source>
        <dbReference type="RuleBase" id="RU004006"/>
    </source>
</evidence>
<dbReference type="GO" id="GO:0006412">
    <property type="term" value="P:translation"/>
    <property type="evidence" value="ECO:0007669"/>
    <property type="project" value="UniProtKB-UniRule"/>
</dbReference>
<evidence type="ECO:0000256" key="4">
    <source>
        <dbReference type="ARBA" id="ARBA00022980"/>
    </source>
</evidence>
<comment type="subunit">
    <text evidence="7 9">Part of the 50S ribosomal subunit.</text>
</comment>
<dbReference type="InterPro" id="IPR001063">
    <property type="entry name" value="Ribosomal_uL22"/>
</dbReference>
<evidence type="ECO:0000256" key="8">
    <source>
        <dbReference type="RuleBase" id="RU004005"/>
    </source>
</evidence>
<dbReference type="GO" id="GO:0015934">
    <property type="term" value="C:large ribosomal subunit"/>
    <property type="evidence" value="ECO:0007669"/>
    <property type="project" value="InterPro"/>
</dbReference>
<dbReference type="GO" id="GO:0003735">
    <property type="term" value="F:structural constituent of ribosome"/>
    <property type="evidence" value="ECO:0007669"/>
    <property type="project" value="InterPro"/>
</dbReference>
<protein>
    <recommendedName>
        <fullName evidence="6 7">Large ribosomal subunit protein uL22</fullName>
    </recommendedName>
</protein>
<dbReference type="PANTHER" id="PTHR13501">
    <property type="entry name" value="CHLOROPLAST 50S RIBOSOMAL PROTEIN L22-RELATED"/>
    <property type="match status" value="1"/>
</dbReference>
<evidence type="ECO:0000256" key="2">
    <source>
        <dbReference type="ARBA" id="ARBA00022730"/>
    </source>
</evidence>
<dbReference type="InterPro" id="IPR036394">
    <property type="entry name" value="Ribosomal_uL22_sf"/>
</dbReference>
<evidence type="ECO:0000313" key="11">
    <source>
        <dbReference type="EMBL" id="OGZ73596.1"/>
    </source>
</evidence>
<reference evidence="11 12" key="1">
    <citation type="journal article" date="2016" name="Nat. Commun.">
        <title>Thousands of microbial genomes shed light on interconnected biogeochemical processes in an aquifer system.</title>
        <authorList>
            <person name="Anantharaman K."/>
            <person name="Brown C.T."/>
            <person name="Hug L.A."/>
            <person name="Sharon I."/>
            <person name="Castelle C.J."/>
            <person name="Probst A.J."/>
            <person name="Thomas B.C."/>
            <person name="Singh A."/>
            <person name="Wilkins M.J."/>
            <person name="Karaoz U."/>
            <person name="Brodie E.L."/>
            <person name="Williams K.H."/>
            <person name="Hubbard S.S."/>
            <person name="Banfield J.F."/>
        </authorList>
    </citation>
    <scope>NUCLEOTIDE SEQUENCE [LARGE SCALE GENOMIC DNA]</scope>
</reference>
<dbReference type="CDD" id="cd00336">
    <property type="entry name" value="Ribosomal_L22"/>
    <property type="match status" value="1"/>
</dbReference>
<dbReference type="Pfam" id="PF00237">
    <property type="entry name" value="Ribosomal_L22"/>
    <property type="match status" value="1"/>
</dbReference>